<sequence>MSWEGAAKWVVGINGKKDDSSSHRPVSSTSRKIRHEKEVQHEDFPEVTHPSTTLAQARLAAEFDGIRCISAWYDRTCQVLRDQWLYGFDRHTTNL</sequence>
<keyword evidence="3" id="KW-1185">Reference proteome</keyword>
<proteinExistence type="predicted"/>
<dbReference type="AlphaFoldDB" id="A0AA86S0T3"/>
<name>A0AA86S0T3_9FABA</name>
<evidence type="ECO:0000313" key="2">
    <source>
        <dbReference type="EMBL" id="CAJ1935496.1"/>
    </source>
</evidence>
<protein>
    <submittedName>
        <fullName evidence="2">Uncharacterized protein</fullName>
    </submittedName>
</protein>
<accession>A0AA86S0T3</accession>
<dbReference type="EMBL" id="OY731400">
    <property type="protein sequence ID" value="CAJ1935496.1"/>
    <property type="molecule type" value="Genomic_DNA"/>
</dbReference>
<organism evidence="2 3">
    <name type="scientific">Sphenostylis stenocarpa</name>
    <dbReference type="NCBI Taxonomy" id="92480"/>
    <lineage>
        <taxon>Eukaryota</taxon>
        <taxon>Viridiplantae</taxon>
        <taxon>Streptophyta</taxon>
        <taxon>Embryophyta</taxon>
        <taxon>Tracheophyta</taxon>
        <taxon>Spermatophyta</taxon>
        <taxon>Magnoliopsida</taxon>
        <taxon>eudicotyledons</taxon>
        <taxon>Gunneridae</taxon>
        <taxon>Pentapetalae</taxon>
        <taxon>rosids</taxon>
        <taxon>fabids</taxon>
        <taxon>Fabales</taxon>
        <taxon>Fabaceae</taxon>
        <taxon>Papilionoideae</taxon>
        <taxon>50 kb inversion clade</taxon>
        <taxon>NPAAA clade</taxon>
        <taxon>indigoferoid/millettioid clade</taxon>
        <taxon>Phaseoleae</taxon>
        <taxon>Sphenostylis</taxon>
    </lineage>
</organism>
<feature type="region of interest" description="Disordered" evidence="1">
    <location>
        <begin position="14"/>
        <end position="48"/>
    </location>
</feature>
<feature type="compositionally biased region" description="Basic and acidic residues" evidence="1">
    <location>
        <begin position="35"/>
        <end position="46"/>
    </location>
</feature>
<reference evidence="2" key="1">
    <citation type="submission" date="2023-10" db="EMBL/GenBank/DDBJ databases">
        <authorList>
            <person name="Domelevo Entfellner J.-B."/>
        </authorList>
    </citation>
    <scope>NUCLEOTIDE SEQUENCE</scope>
</reference>
<evidence type="ECO:0000256" key="1">
    <source>
        <dbReference type="SAM" id="MobiDB-lite"/>
    </source>
</evidence>
<gene>
    <name evidence="2" type="ORF">AYBTSS11_LOCUS6939</name>
</gene>
<evidence type="ECO:0000313" key="3">
    <source>
        <dbReference type="Proteomes" id="UP001189624"/>
    </source>
</evidence>
<dbReference type="Proteomes" id="UP001189624">
    <property type="component" value="Chromosome 3"/>
</dbReference>
<dbReference type="Gramene" id="rna-AYBTSS11_LOCUS6939">
    <property type="protein sequence ID" value="CAJ1935496.1"/>
    <property type="gene ID" value="gene-AYBTSS11_LOCUS6939"/>
</dbReference>